<sequence>MKNIKIYLQEIDDYIQSNNYEDAFSLCNNILDNIDINNTEAIFKAGYCAYKLERYDIAMINFLKALSLDKSNINKAMYKYYMGRCYDIFNSLEDSLECFKSAYKLDKSNHYYALWLGITYAKIGANDYNYNLALLYLYKAFGIEDSLLYKYAGYCHMQLKSYDKAIEFLEKSIFLKEDDYLTRYYLGHTYFSLQIYDKALEHLSESLKLKDDEFNSWLSIGILYNVIDEAALSKECLEKARNIALNYNDNIDYQLDCFIKLSEAEENEYLNYLYLGICYAKMESYKNALQYLLESIEINEKYSSENNYLAYYWIGYINYIDSEYEEAVKYLEKSIKLNDDEENYLILFWLGDSYFRLGNYKKALVNLQKSLCLKEDETGTYKLLAKTYLEIGDKDKYNEYITQYKILSRKEKHLNSKKNNANNQLKKMQEDYNNYFKSFYYSSNREYNETALKQKIFNNTAEMKLVQNDEERTFYDNYYNKVKTDINNFLKYLFEDIEKSDLYHLYSSSTEKKYYIDFDNFNIDNFLYYKDIVKKAVRLDFNKHKEIQYLKIINNNNINDIETIAMAIDNIESIFNYTSLSILQFMEYYHQRYDIELYFILMNLILKYL</sequence>
<feature type="repeat" description="TPR" evidence="1">
    <location>
        <begin position="146"/>
        <end position="179"/>
    </location>
</feature>
<reference evidence="3" key="1">
    <citation type="submission" date="2023-07" db="EMBL/GenBank/DDBJ databases">
        <title>Mucosal microbiota of week-old chicken and adult hens.</title>
        <authorList>
            <person name="Volf J."/>
            <person name="Karasova D."/>
            <person name="Crhanova M."/>
            <person name="Faldynova M."/>
            <person name="Prikrylova H."/>
            <person name="Zeman M."/>
            <person name="Babak V."/>
            <person name="Rajova J."/>
            <person name="Rychlik I."/>
        </authorList>
    </citation>
    <scope>NUCLEOTIDE SEQUENCE</scope>
    <source>
        <strain evidence="3">ET902</strain>
    </source>
</reference>
<evidence type="ECO:0000313" key="4">
    <source>
        <dbReference type="Proteomes" id="UP001175147"/>
    </source>
</evidence>
<dbReference type="InterPro" id="IPR011990">
    <property type="entry name" value="TPR-like_helical_dom_sf"/>
</dbReference>
<dbReference type="PROSITE" id="PS50005">
    <property type="entry name" value="TPR"/>
    <property type="match status" value="6"/>
</dbReference>
<proteinExistence type="predicted"/>
<feature type="repeat" description="TPR" evidence="1">
    <location>
        <begin position="308"/>
        <end position="341"/>
    </location>
</feature>
<protein>
    <submittedName>
        <fullName evidence="3">CDC27 family protein</fullName>
    </submittedName>
</protein>
<dbReference type="Pfam" id="PF13181">
    <property type="entry name" value="TPR_8"/>
    <property type="match status" value="1"/>
</dbReference>
<name>A0ABT8Z0A7_9SPIR</name>
<dbReference type="InterPro" id="IPR019734">
    <property type="entry name" value="TPR_rpt"/>
</dbReference>
<dbReference type="SMART" id="SM00028">
    <property type="entry name" value="TPR"/>
    <property type="match status" value="8"/>
</dbReference>
<evidence type="ECO:0000256" key="2">
    <source>
        <dbReference type="SAM" id="Coils"/>
    </source>
</evidence>
<dbReference type="PANTHER" id="PTHR12558:SF13">
    <property type="entry name" value="CELL DIVISION CYCLE PROTEIN 27 HOMOLOG"/>
    <property type="match status" value="1"/>
</dbReference>
<dbReference type="Gene3D" id="1.25.40.10">
    <property type="entry name" value="Tetratricopeptide repeat domain"/>
    <property type="match status" value="3"/>
</dbReference>
<feature type="coiled-coil region" evidence="2">
    <location>
        <begin position="404"/>
        <end position="438"/>
    </location>
</feature>
<keyword evidence="4" id="KW-1185">Reference proteome</keyword>
<keyword evidence="2" id="KW-0175">Coiled coil</keyword>
<comment type="caution">
    <text evidence="3">The sequence shown here is derived from an EMBL/GenBank/DDBJ whole genome shotgun (WGS) entry which is preliminary data.</text>
</comment>
<dbReference type="PANTHER" id="PTHR12558">
    <property type="entry name" value="CELL DIVISION CYCLE 16,23,27"/>
    <property type="match status" value="1"/>
</dbReference>
<feature type="repeat" description="TPR" evidence="1">
    <location>
        <begin position="344"/>
        <end position="377"/>
    </location>
</feature>
<dbReference type="SUPFAM" id="SSF48452">
    <property type="entry name" value="TPR-like"/>
    <property type="match status" value="2"/>
</dbReference>
<dbReference type="RefSeq" id="WP_304386034.1">
    <property type="nucleotide sequence ID" value="NZ_JAUPBL010000109.1"/>
</dbReference>
<dbReference type="Proteomes" id="UP001175147">
    <property type="component" value="Unassembled WGS sequence"/>
</dbReference>
<feature type="repeat" description="TPR" evidence="1">
    <location>
        <begin position="269"/>
        <end position="302"/>
    </location>
</feature>
<keyword evidence="1" id="KW-0802">TPR repeat</keyword>
<accession>A0ABT8Z0A7</accession>
<dbReference type="EMBL" id="JAUPBM010000131">
    <property type="protein sequence ID" value="MDO7021042.1"/>
    <property type="molecule type" value="Genomic_DNA"/>
</dbReference>
<gene>
    <name evidence="3" type="ORF">Q5M86_09670</name>
</gene>
<feature type="repeat" description="TPR" evidence="1">
    <location>
        <begin position="180"/>
        <end position="213"/>
    </location>
</feature>
<organism evidence="3 4">
    <name type="scientific">Brachyspira innocens</name>
    <dbReference type="NCBI Taxonomy" id="13264"/>
    <lineage>
        <taxon>Bacteria</taxon>
        <taxon>Pseudomonadati</taxon>
        <taxon>Spirochaetota</taxon>
        <taxon>Spirochaetia</taxon>
        <taxon>Brachyspirales</taxon>
        <taxon>Brachyspiraceae</taxon>
        <taxon>Brachyspira</taxon>
    </lineage>
</organism>
<feature type="repeat" description="TPR" evidence="1">
    <location>
        <begin position="39"/>
        <end position="72"/>
    </location>
</feature>
<dbReference type="Pfam" id="PF12895">
    <property type="entry name" value="ANAPC3"/>
    <property type="match status" value="2"/>
</dbReference>
<evidence type="ECO:0000313" key="3">
    <source>
        <dbReference type="EMBL" id="MDO7021042.1"/>
    </source>
</evidence>
<evidence type="ECO:0000256" key="1">
    <source>
        <dbReference type="PROSITE-ProRule" id="PRU00339"/>
    </source>
</evidence>